<dbReference type="InterPro" id="IPR036388">
    <property type="entry name" value="WH-like_DNA-bd_sf"/>
</dbReference>
<dbReference type="Gene3D" id="3.30.450.40">
    <property type="match status" value="1"/>
</dbReference>
<gene>
    <name evidence="4" type="ORF">Aru02nite_29520</name>
</gene>
<dbReference type="InterPro" id="IPR012074">
    <property type="entry name" value="GAF_ANTAR"/>
</dbReference>
<dbReference type="PIRSF" id="PIRSF036625">
    <property type="entry name" value="GAF_ANTAR"/>
    <property type="match status" value="1"/>
</dbReference>
<comment type="caution">
    <text evidence="4">The sequence shown here is derived from an EMBL/GenBank/DDBJ whole genome shotgun (WGS) entry which is preliminary data.</text>
</comment>
<dbReference type="GO" id="GO:0003723">
    <property type="term" value="F:RNA binding"/>
    <property type="evidence" value="ECO:0007669"/>
    <property type="project" value="InterPro"/>
</dbReference>
<keyword evidence="1" id="KW-0805">Transcription regulation</keyword>
<keyword evidence="2" id="KW-0804">Transcription</keyword>
<evidence type="ECO:0000313" key="5">
    <source>
        <dbReference type="Proteomes" id="UP000612808"/>
    </source>
</evidence>
<dbReference type="AlphaFoldDB" id="A0A8J3JC25"/>
<dbReference type="PROSITE" id="PS50921">
    <property type="entry name" value="ANTAR"/>
    <property type="match status" value="1"/>
</dbReference>
<organism evidence="4 5">
    <name type="scientific">Actinocatenispora rupis</name>
    <dbReference type="NCBI Taxonomy" id="519421"/>
    <lineage>
        <taxon>Bacteria</taxon>
        <taxon>Bacillati</taxon>
        <taxon>Actinomycetota</taxon>
        <taxon>Actinomycetes</taxon>
        <taxon>Micromonosporales</taxon>
        <taxon>Micromonosporaceae</taxon>
        <taxon>Actinocatenispora</taxon>
    </lineage>
</organism>
<evidence type="ECO:0000313" key="4">
    <source>
        <dbReference type="EMBL" id="GID12063.1"/>
    </source>
</evidence>
<evidence type="ECO:0000259" key="3">
    <source>
        <dbReference type="PROSITE" id="PS50921"/>
    </source>
</evidence>
<dbReference type="InterPro" id="IPR005561">
    <property type="entry name" value="ANTAR"/>
</dbReference>
<dbReference type="EMBL" id="BOMB01000016">
    <property type="protein sequence ID" value="GID12063.1"/>
    <property type="molecule type" value="Genomic_DNA"/>
</dbReference>
<dbReference type="Proteomes" id="UP000612808">
    <property type="component" value="Unassembled WGS sequence"/>
</dbReference>
<evidence type="ECO:0000256" key="1">
    <source>
        <dbReference type="ARBA" id="ARBA00023015"/>
    </source>
</evidence>
<name>A0A8J3JC25_9ACTN</name>
<proteinExistence type="predicted"/>
<keyword evidence="5" id="KW-1185">Reference proteome</keyword>
<dbReference type="SUPFAM" id="SSF55781">
    <property type="entry name" value="GAF domain-like"/>
    <property type="match status" value="1"/>
</dbReference>
<reference evidence="4" key="1">
    <citation type="submission" date="2021-01" db="EMBL/GenBank/DDBJ databases">
        <title>Whole genome shotgun sequence of Actinocatenispora rupis NBRC 107355.</title>
        <authorList>
            <person name="Komaki H."/>
            <person name="Tamura T."/>
        </authorList>
    </citation>
    <scope>NUCLEOTIDE SEQUENCE</scope>
    <source>
        <strain evidence="4">NBRC 107355</strain>
    </source>
</reference>
<protein>
    <recommendedName>
        <fullName evidence="3">ANTAR domain-containing protein</fullName>
    </recommendedName>
</protein>
<dbReference type="InterPro" id="IPR029016">
    <property type="entry name" value="GAF-like_dom_sf"/>
</dbReference>
<dbReference type="Pfam" id="PF13185">
    <property type="entry name" value="GAF_2"/>
    <property type="match status" value="1"/>
</dbReference>
<feature type="domain" description="ANTAR" evidence="3">
    <location>
        <begin position="162"/>
        <end position="223"/>
    </location>
</feature>
<dbReference type="Gene3D" id="1.10.10.10">
    <property type="entry name" value="Winged helix-like DNA-binding domain superfamily/Winged helix DNA-binding domain"/>
    <property type="match status" value="1"/>
</dbReference>
<dbReference type="Pfam" id="PF03861">
    <property type="entry name" value="ANTAR"/>
    <property type="match status" value="1"/>
</dbReference>
<dbReference type="InterPro" id="IPR003018">
    <property type="entry name" value="GAF"/>
</dbReference>
<sequence>MGDHHAGMTDFARILSTLRDGRRSAHGICDGCLSELPGMTGVGLTAMSSTSVREPICASDDVSARLERLQYDVGEGPSLDAFGTSSPVLAGDLTEGTYRRRWPVFSTEAVDVGARAVFAFPLRVGAVRVGVLETYRTRPGSLTEEETLRALLVCDAAMVLLLDGDADRLLAGGGILPYRAEVHQATGMIVAQLDVSAEEAFVRLRARAYATGRTVEDVARDVIGRSVRFDDDPAV</sequence>
<evidence type="ECO:0000256" key="2">
    <source>
        <dbReference type="ARBA" id="ARBA00023163"/>
    </source>
</evidence>
<accession>A0A8J3JC25</accession>
<dbReference type="SMART" id="SM01012">
    <property type="entry name" value="ANTAR"/>
    <property type="match status" value="1"/>
</dbReference>